<evidence type="ECO:0000313" key="2">
    <source>
        <dbReference type="EMBL" id="GIE26838.1"/>
    </source>
</evidence>
<gene>
    <name evidence="2" type="ORF">Ahu01nite_099400</name>
</gene>
<name>A0ABQ4A7L2_9ACTN</name>
<keyword evidence="3" id="KW-1185">Reference proteome</keyword>
<evidence type="ECO:0000313" key="3">
    <source>
        <dbReference type="Proteomes" id="UP000603200"/>
    </source>
</evidence>
<evidence type="ECO:0000259" key="1">
    <source>
        <dbReference type="Pfam" id="PF18029"/>
    </source>
</evidence>
<reference evidence="2 3" key="1">
    <citation type="submission" date="2021-01" db="EMBL/GenBank/DDBJ databases">
        <title>Whole genome shotgun sequence of Actinoplanes humidus NBRC 14915.</title>
        <authorList>
            <person name="Komaki H."/>
            <person name="Tamura T."/>
        </authorList>
    </citation>
    <scope>NUCLEOTIDE SEQUENCE [LARGE SCALE GENOMIC DNA]</scope>
    <source>
        <strain evidence="2 3">NBRC 14915</strain>
    </source>
</reference>
<comment type="caution">
    <text evidence="2">The sequence shown here is derived from an EMBL/GenBank/DDBJ whole genome shotgun (WGS) entry which is preliminary data.</text>
</comment>
<dbReference type="EMBL" id="BOMN01000154">
    <property type="protein sequence ID" value="GIE26838.1"/>
    <property type="molecule type" value="Genomic_DNA"/>
</dbReference>
<dbReference type="Gene3D" id="3.10.180.10">
    <property type="entry name" value="2,3-Dihydroxybiphenyl 1,2-Dioxygenase, domain 1"/>
    <property type="match status" value="1"/>
</dbReference>
<organism evidence="2 3">
    <name type="scientific">Winogradskya humida</name>
    <dbReference type="NCBI Taxonomy" id="113566"/>
    <lineage>
        <taxon>Bacteria</taxon>
        <taxon>Bacillati</taxon>
        <taxon>Actinomycetota</taxon>
        <taxon>Actinomycetes</taxon>
        <taxon>Micromonosporales</taxon>
        <taxon>Micromonosporaceae</taxon>
        <taxon>Winogradskya</taxon>
    </lineage>
</organism>
<sequence>MFPSVAHAVYACMLSDVVVRATQPTALFNGLELDVIDHKRQAEFWRTALGGVVKSDGDQSWRIHPGPGRPAREILRLQPVAALPSDDARVHVDVRLPGAGPDHFLDRGARLVRRPGDDPWYVLADPEFPWGYLVFDPVPGSPAGPTACAGTSTYAIAIRRHSSRSAPP</sequence>
<proteinExistence type="predicted"/>
<dbReference type="RefSeq" id="WP_203843724.1">
    <property type="nucleotide sequence ID" value="NZ_BAAATV010000046.1"/>
</dbReference>
<dbReference type="Pfam" id="PF18029">
    <property type="entry name" value="Glyoxalase_6"/>
    <property type="match status" value="1"/>
</dbReference>
<dbReference type="InterPro" id="IPR041581">
    <property type="entry name" value="Glyoxalase_6"/>
</dbReference>
<accession>A0ABQ4A7L2</accession>
<protein>
    <recommendedName>
        <fullName evidence="1">Glyoxalase-like domain-containing protein</fullName>
    </recommendedName>
</protein>
<feature type="domain" description="Glyoxalase-like" evidence="1">
    <location>
        <begin position="33"/>
        <end position="127"/>
    </location>
</feature>
<dbReference type="Proteomes" id="UP000603200">
    <property type="component" value="Unassembled WGS sequence"/>
</dbReference>
<dbReference type="InterPro" id="IPR029068">
    <property type="entry name" value="Glyas_Bleomycin-R_OHBP_Dase"/>
</dbReference>